<keyword evidence="3" id="KW-1185">Reference proteome</keyword>
<dbReference type="Pfam" id="PF04402">
    <property type="entry name" value="SIMPL"/>
    <property type="match status" value="1"/>
</dbReference>
<proteinExistence type="predicted"/>
<evidence type="ECO:0000313" key="2">
    <source>
        <dbReference type="EMBL" id="WCT74033.1"/>
    </source>
</evidence>
<evidence type="ECO:0000256" key="1">
    <source>
        <dbReference type="SAM" id="SignalP"/>
    </source>
</evidence>
<reference evidence="2 3" key="1">
    <citation type="submission" date="2023-02" db="EMBL/GenBank/DDBJ databases">
        <title>Genome sequence of Sphingomonas naphthae.</title>
        <authorList>
            <person name="Kim S."/>
            <person name="Heo J."/>
            <person name="Kwon S.-W."/>
        </authorList>
    </citation>
    <scope>NUCLEOTIDE SEQUENCE [LARGE SCALE GENOMIC DNA]</scope>
    <source>
        <strain evidence="2 3">KACC 18716</strain>
    </source>
</reference>
<protein>
    <submittedName>
        <fullName evidence="2">SIMPL domain-containing protein</fullName>
    </submittedName>
</protein>
<organism evidence="2 3">
    <name type="scientific">Sphingomonas naphthae</name>
    <dbReference type="NCBI Taxonomy" id="1813468"/>
    <lineage>
        <taxon>Bacteria</taxon>
        <taxon>Pseudomonadati</taxon>
        <taxon>Pseudomonadota</taxon>
        <taxon>Alphaproteobacteria</taxon>
        <taxon>Sphingomonadales</taxon>
        <taxon>Sphingomonadaceae</taxon>
        <taxon>Sphingomonas</taxon>
    </lineage>
</organism>
<feature type="chain" id="PRO_5045701411" evidence="1">
    <location>
        <begin position="19"/>
        <end position="253"/>
    </location>
</feature>
<dbReference type="PANTHER" id="PTHR34387">
    <property type="entry name" value="SLR1258 PROTEIN"/>
    <property type="match status" value="1"/>
</dbReference>
<dbReference type="PANTHER" id="PTHR34387:SF1">
    <property type="entry name" value="PERIPLASMIC IMMUNOGENIC PROTEIN"/>
    <property type="match status" value="1"/>
</dbReference>
<evidence type="ECO:0000313" key="3">
    <source>
        <dbReference type="Proteomes" id="UP001220395"/>
    </source>
</evidence>
<accession>A0ABY7TM08</accession>
<feature type="signal peptide" evidence="1">
    <location>
        <begin position="1"/>
        <end position="18"/>
    </location>
</feature>
<dbReference type="InterPro" id="IPR007497">
    <property type="entry name" value="SIMPL/DUF541"/>
</dbReference>
<dbReference type="Gene3D" id="3.30.110.170">
    <property type="entry name" value="Protein of unknown function (DUF541), domain 1"/>
    <property type="match status" value="1"/>
</dbReference>
<name>A0ABY7TM08_9SPHN</name>
<dbReference type="InterPro" id="IPR052022">
    <property type="entry name" value="26kDa_periplasmic_antigen"/>
</dbReference>
<dbReference type="Proteomes" id="UP001220395">
    <property type="component" value="Chromosome"/>
</dbReference>
<dbReference type="RefSeq" id="WP_273688744.1">
    <property type="nucleotide sequence ID" value="NZ_CP117411.1"/>
</dbReference>
<sequence length="253" mass="26108">MRWMPALLLVSLASIAAAQTPAPLAPPMIQVMGVGRVSVPPDVATIQFELRGEGATAAAAGTTLAEKQRALVAGFAKQFARAKVETSNTGIQEARAKACDNQTYRPRLSTGDCAIEGYISTLTSSVRMASPKDAATAASLLGSLGATNVRLTGFTLVDRTAAERAATKAALAEARAEAEAIAAASGTKLGALLLVRDGSMPFYQADMMRSDIIVSANAAPPPPPPPPPPFAVEVTPRPIDVEVRLAVSYLIGG</sequence>
<dbReference type="EMBL" id="CP117411">
    <property type="protein sequence ID" value="WCT74033.1"/>
    <property type="molecule type" value="Genomic_DNA"/>
</dbReference>
<gene>
    <name evidence="2" type="ORF">PQ455_02020</name>
</gene>
<keyword evidence="1" id="KW-0732">Signal</keyword>
<dbReference type="Gene3D" id="3.30.70.2970">
    <property type="entry name" value="Protein of unknown function (DUF541), domain 2"/>
    <property type="match status" value="1"/>
</dbReference>